<dbReference type="AlphaFoldDB" id="A0A5M3XQH5"/>
<evidence type="ECO:0000313" key="2">
    <source>
        <dbReference type="Proteomes" id="UP000377595"/>
    </source>
</evidence>
<evidence type="ECO:0000313" key="1">
    <source>
        <dbReference type="EMBL" id="GES21901.1"/>
    </source>
</evidence>
<gene>
    <name evidence="1" type="ORF">Aple_047980</name>
</gene>
<organism evidence="1 2">
    <name type="scientific">Acrocarpospora pleiomorpha</name>
    <dbReference type="NCBI Taxonomy" id="90975"/>
    <lineage>
        <taxon>Bacteria</taxon>
        <taxon>Bacillati</taxon>
        <taxon>Actinomycetota</taxon>
        <taxon>Actinomycetes</taxon>
        <taxon>Streptosporangiales</taxon>
        <taxon>Streptosporangiaceae</taxon>
        <taxon>Acrocarpospora</taxon>
    </lineage>
</organism>
<accession>A0A5M3XQH5</accession>
<name>A0A5M3XQH5_9ACTN</name>
<protein>
    <submittedName>
        <fullName evidence="1">Uncharacterized protein</fullName>
    </submittedName>
</protein>
<sequence>MVEPDRHDLSGLIHETTTAQAAQMVGSLKEIDEHDVVRHCTRHTGPVAVGLVAVGSMAGVGSVGVGLVGVRAVAVREE</sequence>
<dbReference type="Proteomes" id="UP000377595">
    <property type="component" value="Unassembled WGS sequence"/>
</dbReference>
<keyword evidence="2" id="KW-1185">Reference proteome</keyword>
<dbReference type="EMBL" id="BLAF01000027">
    <property type="protein sequence ID" value="GES21901.1"/>
    <property type="molecule type" value="Genomic_DNA"/>
</dbReference>
<reference evidence="1 2" key="1">
    <citation type="submission" date="2019-10" db="EMBL/GenBank/DDBJ databases">
        <title>Whole genome shotgun sequence of Acrocarpospora pleiomorpha NBRC 16267.</title>
        <authorList>
            <person name="Ichikawa N."/>
            <person name="Kimura A."/>
            <person name="Kitahashi Y."/>
            <person name="Komaki H."/>
            <person name="Oguchi A."/>
        </authorList>
    </citation>
    <scope>NUCLEOTIDE SEQUENCE [LARGE SCALE GENOMIC DNA]</scope>
    <source>
        <strain evidence="1 2">NBRC 16267</strain>
    </source>
</reference>
<proteinExistence type="predicted"/>
<comment type="caution">
    <text evidence="1">The sequence shown here is derived from an EMBL/GenBank/DDBJ whole genome shotgun (WGS) entry which is preliminary data.</text>
</comment>